<dbReference type="OrthoDB" id="1450883at2"/>
<evidence type="ECO:0000313" key="2">
    <source>
        <dbReference type="EMBL" id="TYP99110.1"/>
    </source>
</evidence>
<evidence type="ECO:0000313" key="3">
    <source>
        <dbReference type="Proteomes" id="UP000323136"/>
    </source>
</evidence>
<dbReference type="Pfam" id="PF14213">
    <property type="entry name" value="DUF4325"/>
    <property type="match status" value="1"/>
</dbReference>
<feature type="domain" description="DUF4325" evidence="1">
    <location>
        <begin position="22"/>
        <end position="78"/>
    </location>
</feature>
<organism evidence="2 3">
    <name type="scientific">Tenacibaculum adriaticum</name>
    <dbReference type="NCBI Taxonomy" id="413713"/>
    <lineage>
        <taxon>Bacteria</taxon>
        <taxon>Pseudomonadati</taxon>
        <taxon>Bacteroidota</taxon>
        <taxon>Flavobacteriia</taxon>
        <taxon>Flavobacteriales</taxon>
        <taxon>Flavobacteriaceae</taxon>
        <taxon>Tenacibaculum</taxon>
    </lineage>
</organism>
<reference evidence="2 3" key="1">
    <citation type="submission" date="2019-07" db="EMBL/GenBank/DDBJ databases">
        <title>Genomic Encyclopedia of Type Strains, Phase IV (KMG-IV): sequencing the most valuable type-strain genomes for metagenomic binning, comparative biology and taxonomic classification.</title>
        <authorList>
            <person name="Goeker M."/>
        </authorList>
    </citation>
    <scope>NUCLEOTIDE SEQUENCE [LARGE SCALE GENOMIC DNA]</scope>
    <source>
        <strain evidence="2 3">DSM 18961</strain>
    </source>
</reference>
<dbReference type="EMBL" id="VNIA01000002">
    <property type="protein sequence ID" value="TYP99110.1"/>
    <property type="molecule type" value="Genomic_DNA"/>
</dbReference>
<evidence type="ECO:0000259" key="1">
    <source>
        <dbReference type="Pfam" id="PF14213"/>
    </source>
</evidence>
<proteinExistence type="predicted"/>
<keyword evidence="3" id="KW-1185">Reference proteome</keyword>
<sequence>MKTLILKNIVKNSSSNDEGVILFNALKDAYLKEEQLVLFVDSDLSMSSSFLNTSFGVFLDNYGFSNFKETVKFKGSKNQFQRLNNYITKYRNLYLVE</sequence>
<dbReference type="AlphaFoldDB" id="A0A5S5DT60"/>
<dbReference type="Proteomes" id="UP000323136">
    <property type="component" value="Unassembled WGS sequence"/>
</dbReference>
<name>A0A5S5DT60_9FLAO</name>
<comment type="caution">
    <text evidence="2">The sequence shown here is derived from an EMBL/GenBank/DDBJ whole genome shotgun (WGS) entry which is preliminary data.</text>
</comment>
<accession>A0A5S5DT60</accession>
<gene>
    <name evidence="2" type="ORF">C7447_102428</name>
</gene>
<dbReference type="InterPro" id="IPR025474">
    <property type="entry name" value="DUF4325"/>
</dbReference>
<dbReference type="RefSeq" id="WP_148869897.1">
    <property type="nucleotide sequence ID" value="NZ_VNIA01000002.1"/>
</dbReference>
<protein>
    <submittedName>
        <fullName evidence="2">Uncharacterized protein DUF4325</fullName>
    </submittedName>
</protein>